<dbReference type="SUPFAM" id="SSF90123">
    <property type="entry name" value="ABC transporter transmembrane region"/>
    <property type="match status" value="1"/>
</dbReference>
<dbReference type="Proteomes" id="UP000693972">
    <property type="component" value="Unassembled WGS sequence"/>
</dbReference>
<evidence type="ECO:0000256" key="8">
    <source>
        <dbReference type="ARBA" id="ARBA00023136"/>
    </source>
</evidence>
<keyword evidence="5" id="KW-0547">Nucleotide-binding</keyword>
<feature type="transmembrane region" description="Helical" evidence="9">
    <location>
        <begin position="431"/>
        <end position="454"/>
    </location>
</feature>
<keyword evidence="4 9" id="KW-0812">Transmembrane</keyword>
<gene>
    <name evidence="12" type="ORF">KUL25_03555</name>
</gene>
<evidence type="ECO:0000256" key="2">
    <source>
        <dbReference type="ARBA" id="ARBA00022448"/>
    </source>
</evidence>
<evidence type="ECO:0000256" key="3">
    <source>
        <dbReference type="ARBA" id="ARBA00022475"/>
    </source>
</evidence>
<dbReference type="GO" id="GO:0005524">
    <property type="term" value="F:ATP binding"/>
    <property type="evidence" value="ECO:0007669"/>
    <property type="project" value="UniProtKB-KW"/>
</dbReference>
<evidence type="ECO:0000256" key="4">
    <source>
        <dbReference type="ARBA" id="ARBA00022692"/>
    </source>
</evidence>
<evidence type="ECO:0000259" key="10">
    <source>
        <dbReference type="PROSITE" id="PS50893"/>
    </source>
</evidence>
<dbReference type="FunFam" id="3.40.50.300:FF:000299">
    <property type="entry name" value="ABC transporter ATP-binding protein/permease"/>
    <property type="match status" value="1"/>
</dbReference>
<feature type="transmembrane region" description="Helical" evidence="9">
    <location>
        <begin position="575"/>
        <end position="601"/>
    </location>
</feature>
<protein>
    <submittedName>
        <fullName evidence="12">ATP-binding cassette domain-containing protein</fullName>
    </submittedName>
</protein>
<keyword evidence="8 9" id="KW-0472">Membrane</keyword>
<feature type="transmembrane region" description="Helical" evidence="9">
    <location>
        <begin position="550"/>
        <end position="569"/>
    </location>
</feature>
<keyword evidence="2" id="KW-0813">Transport</keyword>
<organism evidence="12">
    <name type="scientific">Gymnodinialimonas phycosphaerae</name>
    <dbReference type="NCBI Taxonomy" id="2841589"/>
    <lineage>
        <taxon>Bacteria</taxon>
        <taxon>Pseudomonadati</taxon>
        <taxon>Pseudomonadota</taxon>
        <taxon>Alphaproteobacteria</taxon>
        <taxon>Rhodobacterales</taxon>
        <taxon>Paracoccaceae</taxon>
        <taxon>Gymnodinialimonas</taxon>
    </lineage>
</organism>
<evidence type="ECO:0000256" key="9">
    <source>
        <dbReference type="SAM" id="Phobius"/>
    </source>
</evidence>
<comment type="subcellular location">
    <subcellularLocation>
        <location evidence="1">Cell membrane</location>
        <topology evidence="1">Multi-pass membrane protein</topology>
    </subcellularLocation>
</comment>
<keyword evidence="3" id="KW-1003">Cell membrane</keyword>
<name>A0A975TWS0_9RHOB</name>
<dbReference type="SMART" id="SM00382">
    <property type="entry name" value="AAA"/>
    <property type="match status" value="1"/>
</dbReference>
<dbReference type="PROSITE" id="PS50893">
    <property type="entry name" value="ABC_TRANSPORTER_2"/>
    <property type="match status" value="1"/>
</dbReference>
<evidence type="ECO:0000256" key="6">
    <source>
        <dbReference type="ARBA" id="ARBA00022840"/>
    </source>
</evidence>
<proteinExistence type="predicted"/>
<feature type="transmembrane region" description="Helical" evidence="9">
    <location>
        <begin position="460"/>
        <end position="481"/>
    </location>
</feature>
<evidence type="ECO:0000256" key="1">
    <source>
        <dbReference type="ARBA" id="ARBA00004651"/>
    </source>
</evidence>
<dbReference type="AlphaFoldDB" id="A0A975TWS0"/>
<dbReference type="InterPro" id="IPR003439">
    <property type="entry name" value="ABC_transporter-like_ATP-bd"/>
</dbReference>
<dbReference type="Gene3D" id="3.40.50.300">
    <property type="entry name" value="P-loop containing nucleotide triphosphate hydrolases"/>
    <property type="match status" value="1"/>
</dbReference>
<dbReference type="EMBL" id="JAIMBW010000001">
    <property type="protein sequence ID" value="MBY4891835.1"/>
    <property type="molecule type" value="Genomic_DNA"/>
</dbReference>
<feature type="domain" description="ABC transmembrane type-1" evidence="11">
    <location>
        <begin position="323"/>
        <end position="602"/>
    </location>
</feature>
<evidence type="ECO:0000256" key="7">
    <source>
        <dbReference type="ARBA" id="ARBA00022989"/>
    </source>
</evidence>
<dbReference type="GO" id="GO:0140359">
    <property type="term" value="F:ABC-type transporter activity"/>
    <property type="evidence" value="ECO:0007669"/>
    <property type="project" value="InterPro"/>
</dbReference>
<evidence type="ECO:0000313" key="12">
    <source>
        <dbReference type="EMBL" id="QXL88607.1"/>
    </source>
</evidence>
<dbReference type="InterPro" id="IPR011527">
    <property type="entry name" value="ABC1_TM_dom"/>
</dbReference>
<evidence type="ECO:0000259" key="11">
    <source>
        <dbReference type="PROSITE" id="PS50929"/>
    </source>
</evidence>
<evidence type="ECO:0000256" key="5">
    <source>
        <dbReference type="ARBA" id="ARBA00022741"/>
    </source>
</evidence>
<reference evidence="12 13" key="1">
    <citation type="submission" date="2021-07" db="EMBL/GenBank/DDBJ databases">
        <title>Karlodiniumbacter phycospheric gen. nov., sp. nov., a phycosphere bacterium isolated from karlodinium veneficum.</title>
        <authorList>
            <person name="Peng Y."/>
            <person name="Jiang L."/>
            <person name="Lee J."/>
        </authorList>
    </citation>
    <scope>NUCLEOTIDE SEQUENCE</scope>
    <source>
        <strain evidence="12 13">N5</strain>
    </source>
</reference>
<dbReference type="RefSeq" id="WP_257891676.1">
    <property type="nucleotide sequence ID" value="NZ_JAIMBW010000001.1"/>
</dbReference>
<dbReference type="GO" id="GO:0005886">
    <property type="term" value="C:plasma membrane"/>
    <property type="evidence" value="ECO:0007669"/>
    <property type="project" value="UniProtKB-SubCell"/>
</dbReference>
<dbReference type="InterPro" id="IPR027417">
    <property type="entry name" value="P-loop_NTPase"/>
</dbReference>
<sequence>MMDFPNSTANTLSPLTVDRGAPIVLPIGSIAWVIEAGEVEVYVVGDTGRDFLAELSVGDGLLAMRGPEDVHLQIVATEPARLTSLDQNDPAFSAVAQQWLDRLTALMPGPDATDLDAAASDTADPDTADLETSDLDAVDIVDPFEATEAAIAALAQDYAQGREGEDARLVSRLSRGTADDDVPANRTAAALGAIAQSLGVPMEAGSLAALRADGQVPSLCRRAGLRARAVVLEAGWHKRDQGPLLIRRSDTSHAPATPGGGEALIWDGRRYRDPDGVRLSARAAEDVDHVAYTVSAPLPEDVLGFWSLARYVLRTSNRRDGMVAAFAALIMAGLGVLTPLAIVWLLSDIVPAGMVGLLFGVAVALGVAALFSTLLSTAQSLAVTRLGGAGAVALDSAVTDRLLRLPTSFFKGYAPGDLNQRIGHLQQMRGLVISIAFSAVLTTVLSLVYLAVLLTYDPQLALIGVGLVAVYIVAVAIARVLQMGPLREAAALDGDISALTYETLDGVAKLRASAAEDRAIARWLDVYAKERAVQIKAGKIGVGFGAFSDAYQTITLMILFAGAGALAAADAPAGVFIGFLAAFGAFQGAFIGLSSALLEIYAAQPLMDRARPILEAAPEVALGRKDPGVLRGELEASGLTFAYQPGSAPVLNRLDFKVKPGQHMAVVGASGSGKSTLLRLLLGFESPQTGTILYDGQELSHLDLTRVRGQIGVVLQASELFAGSILDNIRGASDTDLEDCLRAADQAGLSRDLEYFAMGIHTPITEGASTLSGGQRQRILIARALAAKPNILFFDEATSALDNATQAVVSETLDRLQVTRITIAHRLSTVRHADQICVLEDGKFVEQGRFDDLMAQNGRFADLARRQLTEEDV</sequence>
<feature type="transmembrane region" description="Helical" evidence="9">
    <location>
        <begin position="323"/>
        <end position="346"/>
    </location>
</feature>
<evidence type="ECO:0000313" key="13">
    <source>
        <dbReference type="Proteomes" id="UP000693972"/>
    </source>
</evidence>
<dbReference type="Gene3D" id="1.20.1560.10">
    <property type="entry name" value="ABC transporter type 1, transmembrane domain"/>
    <property type="match status" value="1"/>
</dbReference>
<keyword evidence="13" id="KW-1185">Reference proteome</keyword>
<dbReference type="GO" id="GO:0016887">
    <property type="term" value="F:ATP hydrolysis activity"/>
    <property type="evidence" value="ECO:0007669"/>
    <property type="project" value="InterPro"/>
</dbReference>
<dbReference type="EMBL" id="CP078073">
    <property type="protein sequence ID" value="QXL88607.1"/>
    <property type="molecule type" value="Genomic_DNA"/>
</dbReference>
<dbReference type="PANTHER" id="PTHR24221">
    <property type="entry name" value="ATP-BINDING CASSETTE SUB-FAMILY B"/>
    <property type="match status" value="1"/>
</dbReference>
<dbReference type="PANTHER" id="PTHR24221:SF654">
    <property type="entry name" value="ATP-BINDING CASSETTE SUB-FAMILY B MEMBER 6"/>
    <property type="match status" value="1"/>
</dbReference>
<dbReference type="InterPro" id="IPR003593">
    <property type="entry name" value="AAA+_ATPase"/>
</dbReference>
<dbReference type="InterPro" id="IPR036640">
    <property type="entry name" value="ABC1_TM_sf"/>
</dbReference>
<dbReference type="SUPFAM" id="SSF52540">
    <property type="entry name" value="P-loop containing nucleoside triphosphate hydrolases"/>
    <property type="match status" value="1"/>
</dbReference>
<dbReference type="InterPro" id="IPR017871">
    <property type="entry name" value="ABC_transporter-like_CS"/>
</dbReference>
<keyword evidence="7 9" id="KW-1133">Transmembrane helix</keyword>
<dbReference type="GO" id="GO:0034040">
    <property type="term" value="F:ATPase-coupled lipid transmembrane transporter activity"/>
    <property type="evidence" value="ECO:0007669"/>
    <property type="project" value="TreeGrafter"/>
</dbReference>
<feature type="domain" description="ABC transporter" evidence="10">
    <location>
        <begin position="634"/>
        <end position="866"/>
    </location>
</feature>
<dbReference type="Pfam" id="PF00664">
    <property type="entry name" value="ABC_membrane"/>
    <property type="match status" value="1"/>
</dbReference>
<accession>A0A975TWS0</accession>
<feature type="transmembrane region" description="Helical" evidence="9">
    <location>
        <begin position="352"/>
        <end position="375"/>
    </location>
</feature>
<dbReference type="PROSITE" id="PS00211">
    <property type="entry name" value="ABC_TRANSPORTER_1"/>
    <property type="match status" value="1"/>
</dbReference>
<dbReference type="InterPro" id="IPR039421">
    <property type="entry name" value="Type_1_exporter"/>
</dbReference>
<dbReference type="PROSITE" id="PS50929">
    <property type="entry name" value="ABC_TM1F"/>
    <property type="match status" value="1"/>
</dbReference>
<dbReference type="Pfam" id="PF00005">
    <property type="entry name" value="ABC_tran"/>
    <property type="match status" value="1"/>
</dbReference>
<keyword evidence="6 12" id="KW-0067">ATP-binding</keyword>